<keyword evidence="3" id="KW-1185">Reference proteome</keyword>
<evidence type="ECO:0000256" key="1">
    <source>
        <dbReference type="SAM" id="Coils"/>
    </source>
</evidence>
<accession>A0A8S1UIA8</accession>
<name>A0A8S1UIA8_9CILI</name>
<proteinExistence type="predicted"/>
<protein>
    <submittedName>
        <fullName evidence="2">Uncharacterized protein</fullName>
    </submittedName>
</protein>
<keyword evidence="1" id="KW-0175">Coiled coil</keyword>
<comment type="caution">
    <text evidence="2">The sequence shown here is derived from an EMBL/GenBank/DDBJ whole genome shotgun (WGS) entry which is preliminary data.</text>
</comment>
<evidence type="ECO:0000313" key="2">
    <source>
        <dbReference type="EMBL" id="CAD8163472.1"/>
    </source>
</evidence>
<sequence length="227" mass="27154">MMYHSKGLKLSIIRKTILFNLRNNYFIELKINVIQSFYKISSSQFSIYQISYIYSQPFANKYLQANSFVKEQLKGVKVKQTKIEKHDFMKTLKMIEDQLLQSIKIDKKASCGEIQLKKTNREVELKQQKQIIQLQQKLSQAQKDCQDLKEQNHQIYTEMKKQKQIIKSLEREKQQYSKDKVIWDKKLQNQEELYSTNLRMTDDVKKVLNMINEDIDREAVVKAKKMK</sequence>
<gene>
    <name evidence="2" type="ORF">PPENT_87.1.T0390238</name>
</gene>
<dbReference type="AlphaFoldDB" id="A0A8S1UIA8"/>
<evidence type="ECO:0000313" key="3">
    <source>
        <dbReference type="Proteomes" id="UP000689195"/>
    </source>
</evidence>
<feature type="coiled-coil region" evidence="1">
    <location>
        <begin position="124"/>
        <end position="186"/>
    </location>
</feature>
<organism evidence="2 3">
    <name type="scientific">Paramecium pentaurelia</name>
    <dbReference type="NCBI Taxonomy" id="43138"/>
    <lineage>
        <taxon>Eukaryota</taxon>
        <taxon>Sar</taxon>
        <taxon>Alveolata</taxon>
        <taxon>Ciliophora</taxon>
        <taxon>Intramacronucleata</taxon>
        <taxon>Oligohymenophorea</taxon>
        <taxon>Peniculida</taxon>
        <taxon>Parameciidae</taxon>
        <taxon>Paramecium</taxon>
    </lineage>
</organism>
<reference evidence="2" key="1">
    <citation type="submission" date="2021-01" db="EMBL/GenBank/DDBJ databases">
        <authorList>
            <consortium name="Genoscope - CEA"/>
            <person name="William W."/>
        </authorList>
    </citation>
    <scope>NUCLEOTIDE SEQUENCE</scope>
</reference>
<dbReference type="OrthoDB" id="307563at2759"/>
<dbReference type="EMBL" id="CAJJDO010000039">
    <property type="protein sequence ID" value="CAD8163472.1"/>
    <property type="molecule type" value="Genomic_DNA"/>
</dbReference>
<dbReference type="Proteomes" id="UP000689195">
    <property type="component" value="Unassembled WGS sequence"/>
</dbReference>